<gene>
    <name evidence="1" type="ORF">LACBIDRAFT_331939</name>
</gene>
<dbReference type="EMBL" id="DS547127">
    <property type="protein sequence ID" value="EDR02930.1"/>
    <property type="molecule type" value="Genomic_DNA"/>
</dbReference>
<keyword evidence="2" id="KW-1185">Reference proteome</keyword>
<dbReference type="GeneID" id="6081989"/>
<dbReference type="OrthoDB" id="3270319at2759"/>
<organism evidence="2">
    <name type="scientific">Laccaria bicolor (strain S238N-H82 / ATCC MYA-4686)</name>
    <name type="common">Bicoloured deceiver</name>
    <name type="synonym">Laccaria laccata var. bicolor</name>
    <dbReference type="NCBI Taxonomy" id="486041"/>
    <lineage>
        <taxon>Eukaryota</taxon>
        <taxon>Fungi</taxon>
        <taxon>Dikarya</taxon>
        <taxon>Basidiomycota</taxon>
        <taxon>Agaricomycotina</taxon>
        <taxon>Agaricomycetes</taxon>
        <taxon>Agaricomycetidae</taxon>
        <taxon>Agaricales</taxon>
        <taxon>Agaricineae</taxon>
        <taxon>Hydnangiaceae</taxon>
        <taxon>Laccaria</taxon>
    </lineage>
</organism>
<proteinExistence type="predicted"/>
<dbReference type="HOGENOM" id="CLU_824034_0_0_1"/>
<dbReference type="KEGG" id="lbc:LACBIDRAFT_331939"/>
<reference evidence="1 2" key="1">
    <citation type="journal article" date="2008" name="Nature">
        <title>The genome of Laccaria bicolor provides insights into mycorrhizal symbiosis.</title>
        <authorList>
            <person name="Martin F."/>
            <person name="Aerts A."/>
            <person name="Ahren D."/>
            <person name="Brun A."/>
            <person name="Danchin E.G.J."/>
            <person name="Duchaussoy F."/>
            <person name="Gibon J."/>
            <person name="Kohler A."/>
            <person name="Lindquist E."/>
            <person name="Pereda V."/>
            <person name="Salamov A."/>
            <person name="Shapiro H.J."/>
            <person name="Wuyts J."/>
            <person name="Blaudez D."/>
            <person name="Buee M."/>
            <person name="Brokstein P."/>
            <person name="Canbaeck B."/>
            <person name="Cohen D."/>
            <person name="Courty P.E."/>
            <person name="Coutinho P.M."/>
            <person name="Delaruelle C."/>
            <person name="Detter J.C."/>
            <person name="Deveau A."/>
            <person name="DiFazio S."/>
            <person name="Duplessis S."/>
            <person name="Fraissinet-Tachet L."/>
            <person name="Lucic E."/>
            <person name="Frey-Klett P."/>
            <person name="Fourrey C."/>
            <person name="Feussner I."/>
            <person name="Gay G."/>
            <person name="Grimwood J."/>
            <person name="Hoegger P.J."/>
            <person name="Jain P."/>
            <person name="Kilaru S."/>
            <person name="Labbe J."/>
            <person name="Lin Y.C."/>
            <person name="Legue V."/>
            <person name="Le Tacon F."/>
            <person name="Marmeisse R."/>
            <person name="Melayah D."/>
            <person name="Montanini B."/>
            <person name="Muratet M."/>
            <person name="Nehls U."/>
            <person name="Niculita-Hirzel H."/>
            <person name="Oudot-Le Secq M.P."/>
            <person name="Peter M."/>
            <person name="Quesneville H."/>
            <person name="Rajashekar B."/>
            <person name="Reich M."/>
            <person name="Rouhier N."/>
            <person name="Schmutz J."/>
            <person name="Yin T."/>
            <person name="Chalot M."/>
            <person name="Henrissat B."/>
            <person name="Kuees U."/>
            <person name="Lucas S."/>
            <person name="Van de Peer Y."/>
            <person name="Podila G.K."/>
            <person name="Polle A."/>
            <person name="Pukkila P.J."/>
            <person name="Richardson P.M."/>
            <person name="Rouze P."/>
            <person name="Sanders I.R."/>
            <person name="Stajich J.E."/>
            <person name="Tunlid A."/>
            <person name="Tuskan G."/>
            <person name="Grigoriev I.V."/>
        </authorList>
    </citation>
    <scope>NUCLEOTIDE SEQUENCE [LARGE SCALE GENOMIC DNA]</scope>
    <source>
        <strain evidence="2">S238N-H82 / ATCC MYA-4686</strain>
    </source>
</reference>
<evidence type="ECO:0000313" key="2">
    <source>
        <dbReference type="Proteomes" id="UP000001194"/>
    </source>
</evidence>
<sequence length="337" mass="38137">MTLKDGNLTKVRVFPSLPKPPSFTQAQTHLTFSTIAVNLFSMDALQGGQGQVLKTPAHDCIHKITLTYWQSKTKKIEKEKARLDLLCTQLDDGWKKLTEDASKGINKLSQDDFQTWLKLFTSVAAILEHLLGVGETKKKKEKIMPKPLRNALKFLATTYQVQLLKLSLNEELSNSDPRKESEDALSIDNDLKLDHVADVDWCEGIEEYQACMCDELWTQLGHLVEKMVPFFNLKQDPEHCHDPWTDEGEAWLQECSNGDPLSLHWHQLVGVLKMLENTFLKKPILLVGLGKTIQVAAFIAMLSQYFTVPHLFLQEFSHSSGIPEESCGITLDSSELM</sequence>
<name>B0DR38_LACBS</name>
<dbReference type="Proteomes" id="UP000001194">
    <property type="component" value="Unassembled WGS sequence"/>
</dbReference>
<dbReference type="RefSeq" id="XP_001886353.1">
    <property type="nucleotide sequence ID" value="XM_001886318.1"/>
</dbReference>
<dbReference type="AlphaFoldDB" id="B0DR38"/>
<evidence type="ECO:0000313" key="1">
    <source>
        <dbReference type="EMBL" id="EDR02930.1"/>
    </source>
</evidence>
<dbReference type="STRING" id="486041.B0DR38"/>
<accession>B0DR38</accession>
<dbReference type="InParanoid" id="B0DR38"/>
<protein>
    <submittedName>
        <fullName evidence="1">Predicted protein</fullName>
    </submittedName>
</protein>